<feature type="active site" description="Charge relay system" evidence="14">
    <location>
        <position position="172"/>
    </location>
</feature>
<dbReference type="RefSeq" id="WP_013934231.1">
    <property type="nucleotide sequence ID" value="NC_015709.1"/>
</dbReference>
<dbReference type="SUPFAM" id="SSF50156">
    <property type="entry name" value="PDZ domain-like"/>
    <property type="match status" value="2"/>
</dbReference>
<dbReference type="Proteomes" id="UP000000491">
    <property type="component" value="Chromosome"/>
</dbReference>
<evidence type="ECO:0000256" key="1">
    <source>
        <dbReference type="ARBA" id="ARBA00001772"/>
    </source>
</evidence>
<dbReference type="PATRIC" id="fig|579138.3.peg.986"/>
<dbReference type="NCBIfam" id="TIGR02037">
    <property type="entry name" value="degP_htrA_DO"/>
    <property type="match status" value="1"/>
</dbReference>
<dbReference type="InterPro" id="IPR001940">
    <property type="entry name" value="Peptidase_S1C"/>
</dbReference>
<keyword evidence="6 19" id="KW-0645">Protease</keyword>
<evidence type="ECO:0000256" key="9">
    <source>
        <dbReference type="ARBA" id="ARBA00022764"/>
    </source>
</evidence>
<dbReference type="PRINTS" id="PR00834">
    <property type="entry name" value="PROTEASES2C"/>
</dbReference>
<evidence type="ECO:0000256" key="2">
    <source>
        <dbReference type="ARBA" id="ARBA00004418"/>
    </source>
</evidence>
<dbReference type="Gene3D" id="2.30.42.10">
    <property type="match status" value="2"/>
</dbReference>
<dbReference type="SUPFAM" id="SSF50494">
    <property type="entry name" value="Trypsin-like serine proteases"/>
    <property type="match status" value="1"/>
</dbReference>
<comment type="catalytic activity">
    <reaction evidence="1">
        <text>Acts on substrates that are at least partially unfolded. The cleavage site P1 residue is normally between a pair of hydrophobic residues, such as Val-|-Val.</text>
        <dbReference type="EC" id="3.4.21.107"/>
    </reaction>
</comment>
<feature type="active site" description="Charge relay system" evidence="14">
    <location>
        <position position="246"/>
    </location>
</feature>
<sequence>MRYAYAVTAALLIGGATATIITQQPVGAQVAQNAPGTIHAPVSVNGTIPGFADLVERLQPAVVNISTTQRVKIQAPTNPFAGTPFADLFSGMGSGTDTGRPITREAQSLGSGFIVSPDGYVVTNNHVISAGDPDKPSGMGSSSSAVVESITVTLPDHAEYKARIIGRDTASDLALLKIDSTKPLPFVQFGDSTRTRVGDWVLAIGNPFGFGGSVTAGIVSAMHRGVGSGPYNRYIQTDAAINQGNSGGPMFDVNGNVIGINTAIWAPNGGNIGIGFAIPAEIAKPVVDTLRSGKKVRHGYLGIAIQLLTDDIAAGLGLPKDHGEIVVRVEPGGPGFKAGIRQGDVLVKVNNIDVTPDNTLSYLVASQPVGAKVPIEVIRNGKHLTIYAVLAERPPEDQLAASGMPDNQDSDDDSAQNTPRNSARTALGLTLEAVTPEVAGRLNIPQNSHGLWVANVDPASDAAEKGLRRGDVILSMNERPVTSIGDAVAAITATKAAGRDTVLVLVQRGNNPPLFTGLKLMQNPKK</sequence>
<dbReference type="EMBL" id="CP002865">
    <property type="protein sequence ID" value="AEI37835.1"/>
    <property type="molecule type" value="Genomic_DNA"/>
</dbReference>
<feature type="domain" description="PDZ" evidence="18">
    <location>
        <begin position="286"/>
        <end position="381"/>
    </location>
</feature>
<evidence type="ECO:0000313" key="20">
    <source>
        <dbReference type="Proteomes" id="UP000000491"/>
    </source>
</evidence>
<dbReference type="Pfam" id="PF13365">
    <property type="entry name" value="Trypsin_2"/>
    <property type="match status" value="1"/>
</dbReference>
<dbReference type="KEGG" id="zmp:Zymop_0936"/>
<feature type="binding site" evidence="15">
    <location>
        <position position="126"/>
    </location>
    <ligand>
        <name>substrate</name>
    </ligand>
</feature>
<feature type="binding site" evidence="15">
    <location>
        <begin position="244"/>
        <end position="246"/>
    </location>
    <ligand>
        <name>substrate</name>
    </ligand>
</feature>
<dbReference type="InterPro" id="IPR036034">
    <property type="entry name" value="PDZ_sf"/>
</dbReference>
<evidence type="ECO:0000256" key="5">
    <source>
        <dbReference type="ARBA" id="ARBA00013958"/>
    </source>
</evidence>
<name>F8ESR0_ZYMMT</name>
<dbReference type="GO" id="GO:0006508">
    <property type="term" value="P:proteolysis"/>
    <property type="evidence" value="ECO:0007669"/>
    <property type="project" value="UniProtKB-KW"/>
</dbReference>
<comment type="similarity">
    <text evidence="3">Belongs to the peptidase S1C family.</text>
</comment>
<feature type="binding site" evidence="15">
    <location>
        <begin position="262"/>
        <end position="266"/>
    </location>
    <ligand>
        <name>substrate</name>
    </ligand>
</feature>
<dbReference type="STRING" id="579138.Zymop_0936"/>
<evidence type="ECO:0000256" key="16">
    <source>
        <dbReference type="SAM" id="MobiDB-lite"/>
    </source>
</evidence>
<dbReference type="PANTHER" id="PTHR22939:SF130">
    <property type="entry name" value="PERIPLASMIC SERINE ENDOPROTEASE DEGP-LIKE-RELATED"/>
    <property type="match status" value="1"/>
</dbReference>
<feature type="region of interest" description="Disordered" evidence="16">
    <location>
        <begin position="398"/>
        <end position="420"/>
    </location>
</feature>
<feature type="domain" description="PDZ" evidence="18">
    <location>
        <begin position="415"/>
        <end position="509"/>
    </location>
</feature>
<evidence type="ECO:0000256" key="15">
    <source>
        <dbReference type="PIRSR" id="PIRSR611782-2"/>
    </source>
</evidence>
<dbReference type="Gene3D" id="2.40.10.120">
    <property type="match status" value="1"/>
</dbReference>
<dbReference type="eggNOG" id="COG0265">
    <property type="taxonomic scope" value="Bacteria"/>
</dbReference>
<evidence type="ECO:0000256" key="3">
    <source>
        <dbReference type="ARBA" id="ARBA00010541"/>
    </source>
</evidence>
<dbReference type="InterPro" id="IPR009003">
    <property type="entry name" value="Peptidase_S1_PA"/>
</dbReference>
<comment type="subcellular location">
    <subcellularLocation>
        <location evidence="2">Periplasm</location>
    </subcellularLocation>
</comment>
<feature type="chain" id="PRO_5038936354" description="Probable periplasmic serine endoprotease DegP-like" evidence="17">
    <location>
        <begin position="19"/>
        <end position="526"/>
    </location>
</feature>
<dbReference type="PROSITE" id="PS50106">
    <property type="entry name" value="PDZ"/>
    <property type="match status" value="2"/>
</dbReference>
<dbReference type="PANTHER" id="PTHR22939">
    <property type="entry name" value="SERINE PROTEASE FAMILY S1C HTRA-RELATED"/>
    <property type="match status" value="1"/>
</dbReference>
<keyword evidence="8" id="KW-0677">Repeat</keyword>
<evidence type="ECO:0000256" key="11">
    <source>
        <dbReference type="ARBA" id="ARBA00022825"/>
    </source>
</evidence>
<dbReference type="InterPro" id="IPR001478">
    <property type="entry name" value="PDZ"/>
</dbReference>
<feature type="binding site" evidence="15">
    <location>
        <position position="172"/>
    </location>
    <ligand>
        <name>substrate</name>
    </ligand>
</feature>
<feature type="active site" description="Charge relay system" evidence="14">
    <location>
        <position position="126"/>
    </location>
</feature>
<evidence type="ECO:0000313" key="19">
    <source>
        <dbReference type="EMBL" id="AEI37835.1"/>
    </source>
</evidence>
<evidence type="ECO:0000259" key="18">
    <source>
        <dbReference type="PROSITE" id="PS50106"/>
    </source>
</evidence>
<keyword evidence="9" id="KW-0574">Periplasm</keyword>
<gene>
    <name evidence="19" type="ordered locus">Zymop_0936</name>
</gene>
<accession>F8ESR0</accession>
<dbReference type="InterPro" id="IPR011782">
    <property type="entry name" value="Pept_S1C_Do"/>
</dbReference>
<evidence type="ECO:0000256" key="12">
    <source>
        <dbReference type="ARBA" id="ARBA00023016"/>
    </source>
</evidence>
<evidence type="ECO:0000256" key="10">
    <source>
        <dbReference type="ARBA" id="ARBA00022801"/>
    </source>
</evidence>
<evidence type="ECO:0000256" key="13">
    <source>
        <dbReference type="ARBA" id="ARBA00032850"/>
    </source>
</evidence>
<evidence type="ECO:0000256" key="4">
    <source>
        <dbReference type="ARBA" id="ARBA00013035"/>
    </source>
</evidence>
<organism evidence="19 20">
    <name type="scientific">Zymomonas mobilis subsp. pomaceae (strain ATCC 29192 / DSM 22645 / JCM 10191 / CCUG 17912 / NBRC 13757 / NCIMB 11200 / NRRL B-4491 / Barker I)</name>
    <dbReference type="NCBI Taxonomy" id="579138"/>
    <lineage>
        <taxon>Bacteria</taxon>
        <taxon>Pseudomonadati</taxon>
        <taxon>Pseudomonadota</taxon>
        <taxon>Alphaproteobacteria</taxon>
        <taxon>Sphingomonadales</taxon>
        <taxon>Zymomonadaceae</taxon>
        <taxon>Zymomonas</taxon>
    </lineage>
</organism>
<evidence type="ECO:0000256" key="17">
    <source>
        <dbReference type="SAM" id="SignalP"/>
    </source>
</evidence>
<dbReference type="EC" id="3.4.21.107" evidence="4"/>
<dbReference type="SMART" id="SM00228">
    <property type="entry name" value="PDZ"/>
    <property type="match status" value="2"/>
</dbReference>
<dbReference type="Pfam" id="PF13180">
    <property type="entry name" value="PDZ_2"/>
    <property type="match status" value="2"/>
</dbReference>
<evidence type="ECO:0000256" key="8">
    <source>
        <dbReference type="ARBA" id="ARBA00022737"/>
    </source>
</evidence>
<keyword evidence="7 17" id="KW-0732">Signal</keyword>
<dbReference type="AlphaFoldDB" id="F8ESR0"/>
<feature type="signal peptide" evidence="17">
    <location>
        <begin position="1"/>
        <end position="18"/>
    </location>
</feature>
<dbReference type="GO" id="GO:0004252">
    <property type="term" value="F:serine-type endopeptidase activity"/>
    <property type="evidence" value="ECO:0007669"/>
    <property type="project" value="InterPro"/>
</dbReference>
<reference evidence="19 20" key="1">
    <citation type="journal article" date="2011" name="J. Bacteriol.">
        <title>Genome sequence of the ethanol-producing Zymomonas mobilis subsp. pomaceae lectotype strain ATCC 29192.</title>
        <authorList>
            <person name="Kouvelis V.N."/>
            <person name="Davenport K.W."/>
            <person name="Brettin T.S."/>
            <person name="Bruce D."/>
            <person name="Detter C."/>
            <person name="Han C.S."/>
            <person name="Nolan M."/>
            <person name="Tapia R."/>
            <person name="Damoulaki A."/>
            <person name="Kyrpides N.C."/>
            <person name="Typas M.A."/>
            <person name="Pappas K.M."/>
        </authorList>
    </citation>
    <scope>NUCLEOTIDE SEQUENCE [LARGE SCALE GENOMIC DNA]</scope>
    <source>
        <strain evidence="20">ATCC 29192 / DSM 22645 / JCM 10191 / CCUG 17912 / NBRC 13757 / NCIMB 11200 / NRRL B-4491 / Barker I</strain>
    </source>
</reference>
<keyword evidence="10" id="KW-0378">Hydrolase</keyword>
<evidence type="ECO:0000256" key="7">
    <source>
        <dbReference type="ARBA" id="ARBA00022729"/>
    </source>
</evidence>
<evidence type="ECO:0000256" key="6">
    <source>
        <dbReference type="ARBA" id="ARBA00022670"/>
    </source>
</evidence>
<keyword evidence="12" id="KW-0346">Stress response</keyword>
<dbReference type="HOGENOM" id="CLU_020120_1_0_5"/>
<evidence type="ECO:0000256" key="14">
    <source>
        <dbReference type="PIRSR" id="PIRSR611782-1"/>
    </source>
</evidence>
<keyword evidence="11" id="KW-0720">Serine protease</keyword>
<proteinExistence type="inferred from homology"/>
<protein>
    <recommendedName>
        <fullName evidence="5">Probable periplasmic serine endoprotease DegP-like</fullName>
        <ecNumber evidence="4">3.4.21.107</ecNumber>
    </recommendedName>
    <alternativeName>
        <fullName evidence="13">Protease Do</fullName>
    </alternativeName>
</protein>